<dbReference type="Gene3D" id="3.60.15.10">
    <property type="entry name" value="Ribonuclease Z/Hydroxyacylglutathione hydrolase-like"/>
    <property type="match status" value="1"/>
</dbReference>
<name>A0A2T6BSY3_9BACL</name>
<dbReference type="InterPro" id="IPR050855">
    <property type="entry name" value="NDM-1-like"/>
</dbReference>
<dbReference type="Pfam" id="PF00753">
    <property type="entry name" value="Lactamase_B"/>
    <property type="match status" value="1"/>
</dbReference>
<dbReference type="SUPFAM" id="SSF56281">
    <property type="entry name" value="Metallo-hydrolase/oxidoreductase"/>
    <property type="match status" value="1"/>
</dbReference>
<dbReference type="GO" id="GO:0016787">
    <property type="term" value="F:hydrolase activity"/>
    <property type="evidence" value="ECO:0007669"/>
    <property type="project" value="UniProtKB-KW"/>
</dbReference>
<dbReference type="PANTHER" id="PTHR42951">
    <property type="entry name" value="METALLO-BETA-LACTAMASE DOMAIN-CONTAINING"/>
    <property type="match status" value="1"/>
</dbReference>
<dbReference type="Proteomes" id="UP000244240">
    <property type="component" value="Unassembled WGS sequence"/>
</dbReference>
<accession>A0A2T6BSY3</accession>
<sequence length="315" mass="35606">MEPIRLFDWGHRIRMIDGYDLNMPSRTGIYVLEEEELTLIETGPSPSVPYILKGLEELGHRPEDVRNVIVTHIHLDHAGGAGLLLKSCPEARVVVHPRGARHLADPSRLIQGARMVYGDQFDALFDPVLPIGEERILVRGDGEKLAIGPDRTLTFLDSPGHAAHHFTIHDPVSNGLFTGDTAGIHYAQTEEFGFRLYLPSTSPNQFDPDAMKASIERFRERRPERIFFGHFGMSEEPAAVFEQVKEELEAFMEIAERSLAVGEGAAGMERGLKDRYRRMLMEKGVPEDHPVFRILYLDLTVCAMGLEHYLNRKNR</sequence>
<reference evidence="2 3" key="1">
    <citation type="submission" date="2018-04" db="EMBL/GenBank/DDBJ databases">
        <title>Genomic Encyclopedia of Archaeal and Bacterial Type Strains, Phase II (KMG-II): from individual species to whole genera.</title>
        <authorList>
            <person name="Goeker M."/>
        </authorList>
    </citation>
    <scope>NUCLEOTIDE SEQUENCE [LARGE SCALE GENOMIC DNA]</scope>
    <source>
        <strain evidence="2 3">DSM 45787</strain>
    </source>
</reference>
<keyword evidence="3" id="KW-1185">Reference proteome</keyword>
<dbReference type="CDD" id="cd07726">
    <property type="entry name" value="ST1585-like_MBL-fold"/>
    <property type="match status" value="1"/>
</dbReference>
<dbReference type="PANTHER" id="PTHR42951:SF22">
    <property type="entry name" value="METALLO BETA-LACTAMASE SUPERFAMILY LIPOPROTEIN"/>
    <property type="match status" value="1"/>
</dbReference>
<evidence type="ECO:0000313" key="2">
    <source>
        <dbReference type="EMBL" id="PTX59067.1"/>
    </source>
</evidence>
<gene>
    <name evidence="2" type="ORF">C8P63_11312</name>
</gene>
<dbReference type="InterPro" id="IPR036866">
    <property type="entry name" value="RibonucZ/Hydroxyglut_hydro"/>
</dbReference>
<proteinExistence type="predicted"/>
<evidence type="ECO:0000313" key="3">
    <source>
        <dbReference type="Proteomes" id="UP000244240"/>
    </source>
</evidence>
<dbReference type="EMBL" id="QBKR01000013">
    <property type="protein sequence ID" value="PTX59067.1"/>
    <property type="molecule type" value="Genomic_DNA"/>
</dbReference>
<protein>
    <submittedName>
        <fullName evidence="2">Glyoxylase-like metal-dependent hydrolase (Beta-lactamase superfamily II)</fullName>
    </submittedName>
</protein>
<dbReference type="InterPro" id="IPR037482">
    <property type="entry name" value="ST1585_MBL-fold"/>
</dbReference>
<dbReference type="RefSeq" id="WP_108023768.1">
    <property type="nucleotide sequence ID" value="NZ_QBKR01000013.1"/>
</dbReference>
<dbReference type="SMART" id="SM00849">
    <property type="entry name" value="Lactamase_B"/>
    <property type="match status" value="1"/>
</dbReference>
<dbReference type="InterPro" id="IPR001279">
    <property type="entry name" value="Metallo-B-lactamas"/>
</dbReference>
<feature type="domain" description="Metallo-beta-lactamase" evidence="1">
    <location>
        <begin position="26"/>
        <end position="230"/>
    </location>
</feature>
<organism evidence="2 3">
    <name type="scientific">Melghirimyces profundicolus</name>
    <dbReference type="NCBI Taxonomy" id="1242148"/>
    <lineage>
        <taxon>Bacteria</taxon>
        <taxon>Bacillati</taxon>
        <taxon>Bacillota</taxon>
        <taxon>Bacilli</taxon>
        <taxon>Bacillales</taxon>
        <taxon>Thermoactinomycetaceae</taxon>
        <taxon>Melghirimyces</taxon>
    </lineage>
</organism>
<dbReference type="OrthoDB" id="9761531at2"/>
<keyword evidence="2" id="KW-0378">Hydrolase</keyword>
<evidence type="ECO:0000259" key="1">
    <source>
        <dbReference type="SMART" id="SM00849"/>
    </source>
</evidence>
<dbReference type="AlphaFoldDB" id="A0A2T6BSY3"/>
<comment type="caution">
    <text evidence="2">The sequence shown here is derived from an EMBL/GenBank/DDBJ whole genome shotgun (WGS) entry which is preliminary data.</text>
</comment>